<reference evidence="1" key="1">
    <citation type="journal article" date="2023" name="Access Microbiol">
        <title>De-novo genome assembly for Akanthomyces muscarius, a biocontrol agent of insect agricultural pests.</title>
        <authorList>
            <person name="Erdos Z."/>
            <person name="Studholme D.J."/>
            <person name="Raymond B."/>
            <person name="Sharma M."/>
        </authorList>
    </citation>
    <scope>NUCLEOTIDE SEQUENCE</scope>
    <source>
        <strain evidence="1">Ve6</strain>
    </source>
</reference>
<gene>
    <name evidence="1" type="ORF">LMH87_009213</name>
</gene>
<dbReference type="Proteomes" id="UP001144673">
    <property type="component" value="Unassembled WGS sequence"/>
</dbReference>
<dbReference type="EMBL" id="JAJHUN010000006">
    <property type="protein sequence ID" value="KAJ4158698.1"/>
    <property type="molecule type" value="Genomic_DNA"/>
</dbReference>
<name>A0A9W8QIR4_AKAMU</name>
<dbReference type="GeneID" id="80896372"/>
<evidence type="ECO:0000313" key="2">
    <source>
        <dbReference type="Proteomes" id="UP001144673"/>
    </source>
</evidence>
<organism evidence="1 2">
    <name type="scientific">Akanthomyces muscarius</name>
    <name type="common">Entomopathogenic fungus</name>
    <name type="synonym">Lecanicillium muscarium</name>
    <dbReference type="NCBI Taxonomy" id="2231603"/>
    <lineage>
        <taxon>Eukaryota</taxon>
        <taxon>Fungi</taxon>
        <taxon>Dikarya</taxon>
        <taxon>Ascomycota</taxon>
        <taxon>Pezizomycotina</taxon>
        <taxon>Sordariomycetes</taxon>
        <taxon>Hypocreomycetidae</taxon>
        <taxon>Hypocreales</taxon>
        <taxon>Cordycipitaceae</taxon>
        <taxon>Akanthomyces</taxon>
    </lineage>
</organism>
<accession>A0A9W8QIR4</accession>
<proteinExistence type="predicted"/>
<dbReference type="RefSeq" id="XP_056057065.1">
    <property type="nucleotide sequence ID" value="XM_056202508.1"/>
</dbReference>
<dbReference type="AlphaFoldDB" id="A0A9W8QIR4"/>
<protein>
    <submittedName>
        <fullName evidence="1">Uncharacterized protein</fullName>
    </submittedName>
</protein>
<sequence length="82" mass="8927">MVIVCFLVFQFRLSSYRGDRVSPGTLPIATVALAGFIDLALLSEQRHVEIRSRIPSSSSLSSWQMGLGDGLAGSRRAVLAYQ</sequence>
<comment type="caution">
    <text evidence="1">The sequence shown here is derived from an EMBL/GenBank/DDBJ whole genome shotgun (WGS) entry which is preliminary data.</text>
</comment>
<evidence type="ECO:0000313" key="1">
    <source>
        <dbReference type="EMBL" id="KAJ4158698.1"/>
    </source>
</evidence>
<keyword evidence="2" id="KW-1185">Reference proteome</keyword>